<evidence type="ECO:0000256" key="3">
    <source>
        <dbReference type="ARBA" id="ARBA00022448"/>
    </source>
</evidence>
<keyword evidence="3" id="KW-0813">Transport</keyword>
<evidence type="ECO:0000256" key="2">
    <source>
        <dbReference type="ARBA" id="ARBA00004496"/>
    </source>
</evidence>
<proteinExistence type="predicted"/>
<dbReference type="VEuPathDB" id="FungiDB:F4678DRAFT_418168"/>
<gene>
    <name evidence="9" type="ORF">NPX13_g5990</name>
</gene>
<evidence type="ECO:0000256" key="4">
    <source>
        <dbReference type="ARBA" id="ARBA00022490"/>
    </source>
</evidence>
<evidence type="ECO:0000256" key="1">
    <source>
        <dbReference type="ARBA" id="ARBA00004123"/>
    </source>
</evidence>
<protein>
    <recommendedName>
        <fullName evidence="8">Importin N-terminal domain-containing protein</fullName>
    </recommendedName>
</protein>
<evidence type="ECO:0000256" key="7">
    <source>
        <dbReference type="SAM" id="MobiDB-lite"/>
    </source>
</evidence>
<feature type="domain" description="Importin N-terminal" evidence="8">
    <location>
        <begin position="24"/>
        <end position="99"/>
    </location>
</feature>
<evidence type="ECO:0000259" key="8">
    <source>
        <dbReference type="PROSITE" id="PS50166"/>
    </source>
</evidence>
<dbReference type="SMART" id="SM00913">
    <property type="entry name" value="IBN_N"/>
    <property type="match status" value="1"/>
</dbReference>
<dbReference type="GO" id="GO:0005635">
    <property type="term" value="C:nuclear envelope"/>
    <property type="evidence" value="ECO:0007669"/>
    <property type="project" value="TreeGrafter"/>
</dbReference>
<comment type="caution">
    <text evidence="9">The sequence shown here is derived from an EMBL/GenBank/DDBJ whole genome shotgun (WGS) entry which is preliminary data.</text>
</comment>
<evidence type="ECO:0000313" key="10">
    <source>
        <dbReference type="Proteomes" id="UP001148614"/>
    </source>
</evidence>
<keyword evidence="6" id="KW-0539">Nucleus</keyword>
<dbReference type="InterPro" id="IPR013713">
    <property type="entry name" value="XPO2_central"/>
</dbReference>
<dbReference type="InterPro" id="IPR001494">
    <property type="entry name" value="Importin-beta_N"/>
</dbReference>
<dbReference type="PROSITE" id="PS50166">
    <property type="entry name" value="IMPORTIN_B_NT"/>
    <property type="match status" value="1"/>
</dbReference>
<evidence type="ECO:0000256" key="6">
    <source>
        <dbReference type="ARBA" id="ARBA00023242"/>
    </source>
</evidence>
<feature type="region of interest" description="Disordered" evidence="7">
    <location>
        <begin position="931"/>
        <end position="965"/>
    </location>
</feature>
<dbReference type="PANTHER" id="PTHR10997">
    <property type="entry name" value="IMPORTIN-7, 8, 11"/>
    <property type="match status" value="1"/>
</dbReference>
<keyword evidence="10" id="KW-1185">Reference proteome</keyword>
<reference evidence="9" key="1">
    <citation type="submission" date="2022-07" db="EMBL/GenBank/DDBJ databases">
        <title>Genome Sequence of Xylaria arbuscula.</title>
        <authorList>
            <person name="Buettner E."/>
        </authorList>
    </citation>
    <scope>NUCLEOTIDE SEQUENCE</scope>
    <source>
        <strain evidence="9">VT107</strain>
    </source>
</reference>
<evidence type="ECO:0000313" key="9">
    <source>
        <dbReference type="EMBL" id="KAJ3569712.1"/>
    </source>
</evidence>
<keyword evidence="4" id="KW-0963">Cytoplasm</keyword>
<dbReference type="Gene3D" id="1.25.10.10">
    <property type="entry name" value="Leucine-rich Repeat Variant"/>
    <property type="match status" value="1"/>
</dbReference>
<evidence type="ECO:0000256" key="5">
    <source>
        <dbReference type="ARBA" id="ARBA00022927"/>
    </source>
</evidence>
<dbReference type="GO" id="GO:0006606">
    <property type="term" value="P:protein import into nucleus"/>
    <property type="evidence" value="ECO:0007669"/>
    <property type="project" value="TreeGrafter"/>
</dbReference>
<dbReference type="InterPro" id="IPR011989">
    <property type="entry name" value="ARM-like"/>
</dbReference>
<dbReference type="AlphaFoldDB" id="A0A9W8NDA5"/>
<dbReference type="SUPFAM" id="SSF48371">
    <property type="entry name" value="ARM repeat"/>
    <property type="match status" value="1"/>
</dbReference>
<accession>A0A9W8NDA5</accession>
<dbReference type="Proteomes" id="UP001148614">
    <property type="component" value="Unassembled WGS sequence"/>
</dbReference>
<dbReference type="GO" id="GO:0031267">
    <property type="term" value="F:small GTPase binding"/>
    <property type="evidence" value="ECO:0007669"/>
    <property type="project" value="InterPro"/>
</dbReference>
<dbReference type="EMBL" id="JANPWZ010001006">
    <property type="protein sequence ID" value="KAJ3569712.1"/>
    <property type="molecule type" value="Genomic_DNA"/>
</dbReference>
<keyword evidence="5" id="KW-0653">Protein transport</keyword>
<dbReference type="PANTHER" id="PTHR10997:SF18">
    <property type="entry name" value="D-IMPORTIN 7_RANBP7"/>
    <property type="match status" value="1"/>
</dbReference>
<organism evidence="9 10">
    <name type="scientific">Xylaria arbuscula</name>
    <dbReference type="NCBI Taxonomy" id="114810"/>
    <lineage>
        <taxon>Eukaryota</taxon>
        <taxon>Fungi</taxon>
        <taxon>Dikarya</taxon>
        <taxon>Ascomycota</taxon>
        <taxon>Pezizomycotina</taxon>
        <taxon>Sordariomycetes</taxon>
        <taxon>Xylariomycetidae</taxon>
        <taxon>Xylariales</taxon>
        <taxon>Xylariaceae</taxon>
        <taxon>Xylaria</taxon>
    </lineage>
</organism>
<name>A0A9W8NDA5_9PEZI</name>
<dbReference type="GO" id="GO:0005829">
    <property type="term" value="C:cytosol"/>
    <property type="evidence" value="ECO:0007669"/>
    <property type="project" value="TreeGrafter"/>
</dbReference>
<dbReference type="Pfam" id="PF08506">
    <property type="entry name" value="Cse1"/>
    <property type="match status" value="1"/>
</dbReference>
<comment type="subcellular location">
    <subcellularLocation>
        <location evidence="2">Cytoplasm</location>
    </subcellularLocation>
    <subcellularLocation>
        <location evidence="1">Nucleus</location>
    </subcellularLocation>
</comment>
<dbReference type="InterPro" id="IPR016024">
    <property type="entry name" value="ARM-type_fold"/>
</dbReference>
<sequence length="1084" mass="123334">MDANVVRSRVVATLSPDANLRRSAEIELKQAEGHPGFTDVLLEILSAESEDSVRLSTVIYLKNRTNRGWSRSDHYPDEPLLAEDEKQRFRDRILPILAASRGPVRQQLLQVIQRILHFDFPGKWPSFMDVTLQLLHANDPHSVLAGLQCLLVTCRAYRFKGNQDVGRGEFDKIVEASFPRLQQVCNELVNQESDEAGEMLHIALKAYKHATWLELSDFLRQHDVNIGWCTIFLQTISKAIPASAMPEDVDERERHHWWKAKKWAYFNLNRLWIRHGNAQGLQTKSDETTKFAKDFESTIAPEILKHYLSEIEKWVSKTTWLSKPCLSYTLVFLDECCRPKSTWNLMKPHLNNLITHLVFPVLCLSQEDVEKFEEEPEEYLHRKLNFYEEVSAPDVAATNFLVTLTKVRRKQTFELLQFINSVVSEYEQAPVENKNHIAKEGALRMIGTLAPVLLGKKSPIADQVEYFLVRYVFPDFKSPQGFLRARACDTIEKFEQLNFKDQNNLLIIYRHILDSMADTDLPVRVTAALALQPLIRHDAIRISMQQSIPTIMQQLLKLANECDIDALANVMEDFVEVFATELTPFAVALSEQLRDTYLRIVRELLDKNENRNDDDGEYGDYLDDKSITALGVLQTIGTLILTLESTPDVLLHIEAVLMPVIQITLQNKLYGKSTLLQRLRANKKRKLMSFVILDLYNEVFEIIDSCTFAAKGISPTMWQAFELIHATFKSGAELYLEDMLPALDNFVQYGAPQLVEKPEYVTALYSMVSDMFQDQKVGGVDRICACKLAEAMMLSLRGSIDPSVTGFITMAMTVLNSQDVKVKSYKIHLMEMVINAIYYNPVLTLAVLEAKGWTNKFFSLWFGNMAHFSRVHDKKLCIVAIVSLLSINPDQIPASVSTGWPRLLSGLVTLFTTLPTALKNREEALKDDFTFDPNSYDVEDDEEWGEEDTNWTADAPEDDQNEGRDESTAYLEFLNEEAQKFSQIENQYHEESDEELGEDSVLLESPLDKVEPYQLLRGALMKLQSDTPQYYTELTSHLAPEERTVIQAVFSQAEANAQAALQLAADAARNNQTPQSAAPNGGVS</sequence>
<dbReference type="Pfam" id="PF03810">
    <property type="entry name" value="IBN_N"/>
    <property type="match status" value="1"/>
</dbReference>
<feature type="compositionally biased region" description="Acidic residues" evidence="7">
    <location>
        <begin position="937"/>
        <end position="960"/>
    </location>
</feature>